<protein>
    <recommendedName>
        <fullName evidence="6">HAT C-terminal dimerisation domain-containing protein</fullName>
    </recommendedName>
</protein>
<dbReference type="GO" id="GO:0008270">
    <property type="term" value="F:zinc ion binding"/>
    <property type="evidence" value="ECO:0007669"/>
    <property type="project" value="UniProtKB-KW"/>
</dbReference>
<dbReference type="GO" id="GO:0046983">
    <property type="term" value="F:protein dimerization activity"/>
    <property type="evidence" value="ECO:0007669"/>
    <property type="project" value="InterPro"/>
</dbReference>
<dbReference type="PANTHER" id="PTHR46481">
    <property type="entry name" value="ZINC FINGER BED DOMAIN-CONTAINING PROTEIN 4"/>
    <property type="match status" value="1"/>
</dbReference>
<keyword evidence="8" id="KW-1185">Reference proteome</keyword>
<evidence type="ECO:0000259" key="6">
    <source>
        <dbReference type="Pfam" id="PF05699"/>
    </source>
</evidence>
<comment type="subcellular location">
    <subcellularLocation>
        <location evidence="1">Nucleus</location>
    </subcellularLocation>
</comment>
<gene>
    <name evidence="7" type="ORF">CYMTET_10480</name>
</gene>
<dbReference type="GO" id="GO:0005634">
    <property type="term" value="C:nucleus"/>
    <property type="evidence" value="ECO:0007669"/>
    <property type="project" value="UniProtKB-SubCell"/>
</dbReference>
<evidence type="ECO:0000313" key="7">
    <source>
        <dbReference type="EMBL" id="KAK3281746.1"/>
    </source>
</evidence>
<reference evidence="7 8" key="1">
    <citation type="journal article" date="2015" name="Genome Biol. Evol.">
        <title>Comparative Genomics of a Bacterivorous Green Alga Reveals Evolutionary Causalities and Consequences of Phago-Mixotrophic Mode of Nutrition.</title>
        <authorList>
            <person name="Burns J.A."/>
            <person name="Paasch A."/>
            <person name="Narechania A."/>
            <person name="Kim E."/>
        </authorList>
    </citation>
    <scope>NUCLEOTIDE SEQUENCE [LARGE SCALE GENOMIC DNA]</scope>
    <source>
        <strain evidence="7 8">PLY_AMNH</strain>
    </source>
</reference>
<evidence type="ECO:0000313" key="8">
    <source>
        <dbReference type="Proteomes" id="UP001190700"/>
    </source>
</evidence>
<accession>A0AAE0LDT6</accession>
<dbReference type="PANTHER" id="PTHR46481:SF10">
    <property type="entry name" value="ZINC FINGER BED DOMAIN-CONTAINING PROTEIN 39"/>
    <property type="match status" value="1"/>
</dbReference>
<dbReference type="InterPro" id="IPR012337">
    <property type="entry name" value="RNaseH-like_sf"/>
</dbReference>
<evidence type="ECO:0000256" key="2">
    <source>
        <dbReference type="ARBA" id="ARBA00022723"/>
    </source>
</evidence>
<evidence type="ECO:0000256" key="4">
    <source>
        <dbReference type="ARBA" id="ARBA00022833"/>
    </source>
</evidence>
<keyword evidence="4" id="KW-0862">Zinc</keyword>
<feature type="domain" description="HAT C-terminal dimerisation" evidence="6">
    <location>
        <begin position="118"/>
        <end position="183"/>
    </location>
</feature>
<dbReference type="SUPFAM" id="SSF53098">
    <property type="entry name" value="Ribonuclease H-like"/>
    <property type="match status" value="1"/>
</dbReference>
<dbReference type="AlphaFoldDB" id="A0AAE0LDT6"/>
<dbReference type="InterPro" id="IPR052035">
    <property type="entry name" value="ZnF_BED_domain_contain"/>
</dbReference>
<evidence type="ECO:0000256" key="3">
    <source>
        <dbReference type="ARBA" id="ARBA00022771"/>
    </source>
</evidence>
<sequence length="189" mass="21304">MSCKLEDFCVATFLDPRYKKLEFKNLANCWESGTLTKDTVLKWARAAYDADWKPKAVDAPLQVVGSVAAASKPKLVTFMSDSEDEDDGVVVPSDTHATQVTDEDVDEFSLYSSLKPCKKKCEDSLEWWVERKHKLPNLFRMVRQFLAPPASTAGVERAFTTCGQMHSDLKKRITEGTLEHSMMVSMNTK</sequence>
<dbReference type="Pfam" id="PF05699">
    <property type="entry name" value="Dimer_Tnp_hAT"/>
    <property type="match status" value="1"/>
</dbReference>
<dbReference type="EMBL" id="LGRX02003717">
    <property type="protein sequence ID" value="KAK3281746.1"/>
    <property type="molecule type" value="Genomic_DNA"/>
</dbReference>
<keyword evidence="3" id="KW-0863">Zinc-finger</keyword>
<dbReference type="InterPro" id="IPR008906">
    <property type="entry name" value="HATC_C_dom"/>
</dbReference>
<comment type="caution">
    <text evidence="7">The sequence shown here is derived from an EMBL/GenBank/DDBJ whole genome shotgun (WGS) entry which is preliminary data.</text>
</comment>
<proteinExistence type="predicted"/>
<name>A0AAE0LDT6_9CHLO</name>
<keyword evidence="2" id="KW-0479">Metal-binding</keyword>
<keyword evidence="5" id="KW-0539">Nucleus</keyword>
<organism evidence="7 8">
    <name type="scientific">Cymbomonas tetramitiformis</name>
    <dbReference type="NCBI Taxonomy" id="36881"/>
    <lineage>
        <taxon>Eukaryota</taxon>
        <taxon>Viridiplantae</taxon>
        <taxon>Chlorophyta</taxon>
        <taxon>Pyramimonadophyceae</taxon>
        <taxon>Pyramimonadales</taxon>
        <taxon>Pyramimonadaceae</taxon>
        <taxon>Cymbomonas</taxon>
    </lineage>
</organism>
<evidence type="ECO:0000256" key="1">
    <source>
        <dbReference type="ARBA" id="ARBA00004123"/>
    </source>
</evidence>
<evidence type="ECO:0000256" key="5">
    <source>
        <dbReference type="ARBA" id="ARBA00023242"/>
    </source>
</evidence>
<dbReference type="Proteomes" id="UP001190700">
    <property type="component" value="Unassembled WGS sequence"/>
</dbReference>